<keyword evidence="1" id="KW-0472">Membrane</keyword>
<dbReference type="Proteomes" id="UP000727407">
    <property type="component" value="Unassembled WGS sequence"/>
</dbReference>
<keyword evidence="3" id="KW-1185">Reference proteome</keyword>
<evidence type="ECO:0000313" key="3">
    <source>
        <dbReference type="Proteomes" id="UP000727407"/>
    </source>
</evidence>
<proteinExistence type="predicted"/>
<gene>
    <name evidence="2" type="primary">wecA</name>
    <name evidence="2" type="ORF">DAT39_013198</name>
</gene>
<evidence type="ECO:0000313" key="2">
    <source>
        <dbReference type="EMBL" id="KAF5897087.1"/>
    </source>
</evidence>
<accession>A0A8J4UGB2</accession>
<sequence>MTVTVNNGKAERRKSDGFICAMDQRETIHLFGGPGGLVLFLPPSLICSTFPFSCLSLLHNRISKSCLFVVIR</sequence>
<keyword evidence="1" id="KW-1133">Transmembrane helix</keyword>
<dbReference type="EMBL" id="QNUK01000249">
    <property type="protein sequence ID" value="KAF5897087.1"/>
    <property type="molecule type" value="Genomic_DNA"/>
</dbReference>
<reference evidence="2" key="1">
    <citation type="submission" date="2020-07" db="EMBL/GenBank/DDBJ databases">
        <title>Clarias magur genome sequencing, assembly and annotation.</title>
        <authorList>
            <person name="Kushwaha B."/>
            <person name="Kumar R."/>
            <person name="Das P."/>
            <person name="Joshi C.G."/>
            <person name="Kumar D."/>
            <person name="Nagpure N.S."/>
            <person name="Pandey M."/>
            <person name="Agarwal S."/>
            <person name="Srivastava S."/>
            <person name="Singh M."/>
            <person name="Sahoo L."/>
            <person name="Jayasankar P."/>
            <person name="Meher P.K."/>
            <person name="Koringa P.G."/>
            <person name="Iquebal M.A."/>
            <person name="Das S.P."/>
            <person name="Bit A."/>
            <person name="Patnaik S."/>
            <person name="Patel N."/>
            <person name="Shah T.M."/>
            <person name="Hinsu A."/>
            <person name="Jena J.K."/>
        </authorList>
    </citation>
    <scope>NUCLEOTIDE SEQUENCE</scope>
    <source>
        <strain evidence="2">CIFAMagur01</strain>
        <tissue evidence="2">Testis</tissue>
    </source>
</reference>
<protein>
    <submittedName>
        <fullName evidence="2">Poly(A) polymerase</fullName>
    </submittedName>
</protein>
<feature type="transmembrane region" description="Helical" evidence="1">
    <location>
        <begin position="37"/>
        <end position="58"/>
    </location>
</feature>
<dbReference type="AlphaFoldDB" id="A0A8J4UGB2"/>
<organism evidence="2 3">
    <name type="scientific">Clarias magur</name>
    <name type="common">Asian catfish</name>
    <name type="synonym">Macropteronotus magur</name>
    <dbReference type="NCBI Taxonomy" id="1594786"/>
    <lineage>
        <taxon>Eukaryota</taxon>
        <taxon>Metazoa</taxon>
        <taxon>Chordata</taxon>
        <taxon>Craniata</taxon>
        <taxon>Vertebrata</taxon>
        <taxon>Euteleostomi</taxon>
        <taxon>Actinopterygii</taxon>
        <taxon>Neopterygii</taxon>
        <taxon>Teleostei</taxon>
        <taxon>Ostariophysi</taxon>
        <taxon>Siluriformes</taxon>
        <taxon>Clariidae</taxon>
        <taxon>Clarias</taxon>
    </lineage>
</organism>
<name>A0A8J4UGB2_CLAMG</name>
<evidence type="ECO:0000256" key="1">
    <source>
        <dbReference type="SAM" id="Phobius"/>
    </source>
</evidence>
<comment type="caution">
    <text evidence="2">The sequence shown here is derived from an EMBL/GenBank/DDBJ whole genome shotgun (WGS) entry which is preliminary data.</text>
</comment>
<keyword evidence="1" id="KW-0812">Transmembrane</keyword>